<evidence type="ECO:0000313" key="2">
    <source>
        <dbReference type="EMBL" id="AFY97236.1"/>
    </source>
</evidence>
<dbReference type="PANTHER" id="PTHR13696">
    <property type="entry name" value="P-LOOP CONTAINING NUCLEOSIDE TRIPHOSPHATE HYDROLASE"/>
    <property type="match status" value="1"/>
</dbReference>
<sequence>MILTIANQKGGSGKTTISIHLAHAIALAKKKVLLVDADPQGSASVWASARTEVSPFPVIAMARETLHRDLPEIASNYQHCVIDTAPRVSALARSAILAADLTLIPVQPSSYDVWAAAETVALIKEAQQFRPEIQAAFLINRKIPRTAIGREINGALADLCFPVLDATISQRVAFAESSAGATVLEFAATSEASDEIKALSKCVLKFMGVKSW</sequence>
<dbReference type="AlphaFoldDB" id="K9US16"/>
<protein>
    <submittedName>
        <fullName evidence="2">ATPase involved in chromosome partitioning</fullName>
    </submittedName>
</protein>
<dbReference type="OrthoDB" id="479754at2"/>
<dbReference type="CDD" id="cd02042">
    <property type="entry name" value="ParAB_family"/>
    <property type="match status" value="1"/>
</dbReference>
<dbReference type="RefSeq" id="WP_015162886.1">
    <property type="nucleotide sequence ID" value="NC_019698.1"/>
</dbReference>
<feature type="domain" description="CobQ/CobB/MinD/ParA nucleotide binding" evidence="1">
    <location>
        <begin position="3"/>
        <end position="179"/>
    </location>
</feature>
<accession>K9US16</accession>
<dbReference type="PIRSF" id="PIRSF009320">
    <property type="entry name" value="Nuc_binding_HP_1000"/>
    <property type="match status" value="1"/>
</dbReference>
<dbReference type="InterPro" id="IPR027417">
    <property type="entry name" value="P-loop_NTPase"/>
</dbReference>
<dbReference type="Gene3D" id="3.40.50.300">
    <property type="entry name" value="P-loop containing nucleotide triphosphate hydrolases"/>
    <property type="match status" value="1"/>
</dbReference>
<dbReference type="EMBL" id="CP003602">
    <property type="protein sequence ID" value="AFY97236.1"/>
    <property type="molecule type" value="Genomic_DNA"/>
</dbReference>
<dbReference type="HOGENOM" id="CLU_037612_5_3_3"/>
<gene>
    <name evidence="2" type="ORF">Cha6605_6419</name>
</gene>
<dbReference type="NCBIfam" id="NF041546">
    <property type="entry name" value="ParA_partition"/>
    <property type="match status" value="1"/>
</dbReference>
<keyword evidence="3" id="KW-1185">Reference proteome</keyword>
<dbReference type="PANTHER" id="PTHR13696:SF96">
    <property type="entry name" value="COBQ_COBB_MIND_PARA NUCLEOTIDE BINDING DOMAIN-CONTAINING PROTEIN"/>
    <property type="match status" value="1"/>
</dbReference>
<dbReference type="SUPFAM" id="SSF52540">
    <property type="entry name" value="P-loop containing nucleoside triphosphate hydrolases"/>
    <property type="match status" value="1"/>
</dbReference>
<organism evidence="2 3">
    <name type="scientific">Chamaesiphon minutus (strain ATCC 27169 / PCC 6605)</name>
    <dbReference type="NCBI Taxonomy" id="1173020"/>
    <lineage>
        <taxon>Bacteria</taxon>
        <taxon>Bacillati</taxon>
        <taxon>Cyanobacteriota</taxon>
        <taxon>Cyanophyceae</taxon>
        <taxon>Gomontiellales</taxon>
        <taxon>Chamaesiphonaceae</taxon>
        <taxon>Chamaesiphon</taxon>
    </lineage>
</organism>
<name>K9US16_CHAP6</name>
<dbReference type="InterPro" id="IPR048089">
    <property type="entry name" value="McdA"/>
</dbReference>
<proteinExistence type="predicted"/>
<dbReference type="InterPro" id="IPR050678">
    <property type="entry name" value="DNA_Partitioning_ATPase"/>
</dbReference>
<keyword evidence="2" id="KW-0614">Plasmid</keyword>
<evidence type="ECO:0000313" key="3">
    <source>
        <dbReference type="Proteomes" id="UP000010366"/>
    </source>
</evidence>
<evidence type="ECO:0000259" key="1">
    <source>
        <dbReference type="Pfam" id="PF01656"/>
    </source>
</evidence>
<dbReference type="Pfam" id="PF01656">
    <property type="entry name" value="CbiA"/>
    <property type="match status" value="1"/>
</dbReference>
<dbReference type="KEGG" id="cmp:Cha6605_6419"/>
<geneLocation type="plasmid" evidence="2 3">
    <name>pCHA6605.02</name>
</geneLocation>
<reference evidence="2 3" key="1">
    <citation type="submission" date="2012-05" db="EMBL/GenBank/DDBJ databases">
        <title>Finished plasmid 2 of genome of Chamaesiphon sp. PCC 6605.</title>
        <authorList>
            <consortium name="US DOE Joint Genome Institute"/>
            <person name="Gugger M."/>
            <person name="Coursin T."/>
            <person name="Rippka R."/>
            <person name="Tandeau De Marsac N."/>
            <person name="Huntemann M."/>
            <person name="Wei C.-L."/>
            <person name="Han J."/>
            <person name="Detter J.C."/>
            <person name="Han C."/>
            <person name="Tapia R."/>
            <person name="Chen A."/>
            <person name="Kyrpides N."/>
            <person name="Mavromatis K."/>
            <person name="Markowitz V."/>
            <person name="Szeto E."/>
            <person name="Ivanova N."/>
            <person name="Pagani I."/>
            <person name="Pati A."/>
            <person name="Goodwin L."/>
            <person name="Nordberg H.P."/>
            <person name="Cantor M.N."/>
            <person name="Hua S.X."/>
            <person name="Woyke T."/>
            <person name="Kerfeld C.A."/>
        </authorList>
    </citation>
    <scope>NUCLEOTIDE SEQUENCE [LARGE SCALE GENOMIC DNA]</scope>
    <source>
        <strain evidence="3">ATCC 27169 / PCC 6605</strain>
        <plasmid evidence="3">Plasmid pCHA6605.02</plasmid>
    </source>
</reference>
<dbReference type="InterPro" id="IPR002586">
    <property type="entry name" value="CobQ/CobB/MinD/ParA_Nub-bd_dom"/>
</dbReference>
<dbReference type="Proteomes" id="UP000010366">
    <property type="component" value="Plasmid pCHA6605.02"/>
</dbReference>